<keyword evidence="2" id="KW-1185">Reference proteome</keyword>
<organism evidence="1 2">
    <name type="scientific">Lactuca virosa</name>
    <dbReference type="NCBI Taxonomy" id="75947"/>
    <lineage>
        <taxon>Eukaryota</taxon>
        <taxon>Viridiplantae</taxon>
        <taxon>Streptophyta</taxon>
        <taxon>Embryophyta</taxon>
        <taxon>Tracheophyta</taxon>
        <taxon>Spermatophyta</taxon>
        <taxon>Magnoliopsida</taxon>
        <taxon>eudicotyledons</taxon>
        <taxon>Gunneridae</taxon>
        <taxon>Pentapetalae</taxon>
        <taxon>asterids</taxon>
        <taxon>campanulids</taxon>
        <taxon>Asterales</taxon>
        <taxon>Asteraceae</taxon>
        <taxon>Cichorioideae</taxon>
        <taxon>Cichorieae</taxon>
        <taxon>Lactucinae</taxon>
        <taxon>Lactuca</taxon>
    </lineage>
</organism>
<sequence length="66" mass="7398">MPAPCQSNDLPCLSYLAWVQAGTKKHDLEHYHNCECTLLFQVKCKACLGMKRNMMIPASSGSKVRL</sequence>
<name>A0AAU9PA15_9ASTR</name>
<gene>
    <name evidence="1" type="ORF">LVIROSA_LOCUS32108</name>
</gene>
<accession>A0AAU9PA15</accession>
<comment type="caution">
    <text evidence="1">The sequence shown here is derived from an EMBL/GenBank/DDBJ whole genome shotgun (WGS) entry which is preliminary data.</text>
</comment>
<dbReference type="AlphaFoldDB" id="A0AAU9PA15"/>
<protein>
    <submittedName>
        <fullName evidence="1">Uncharacterized protein</fullName>
    </submittedName>
</protein>
<reference evidence="1 2" key="1">
    <citation type="submission" date="2022-01" db="EMBL/GenBank/DDBJ databases">
        <authorList>
            <person name="Xiong W."/>
            <person name="Schranz E."/>
        </authorList>
    </citation>
    <scope>NUCLEOTIDE SEQUENCE [LARGE SCALE GENOMIC DNA]</scope>
</reference>
<evidence type="ECO:0000313" key="1">
    <source>
        <dbReference type="EMBL" id="CAH1446415.1"/>
    </source>
</evidence>
<dbReference type="EMBL" id="CAKMRJ010005523">
    <property type="protein sequence ID" value="CAH1446415.1"/>
    <property type="molecule type" value="Genomic_DNA"/>
</dbReference>
<evidence type="ECO:0000313" key="2">
    <source>
        <dbReference type="Proteomes" id="UP001157418"/>
    </source>
</evidence>
<dbReference type="Proteomes" id="UP001157418">
    <property type="component" value="Unassembled WGS sequence"/>
</dbReference>
<proteinExistence type="predicted"/>